<evidence type="ECO:0000256" key="3">
    <source>
        <dbReference type="ARBA" id="ARBA00023180"/>
    </source>
</evidence>
<dbReference type="PANTHER" id="PTHR31673">
    <property type="entry name" value="PROTEIN COBRA"/>
    <property type="match status" value="1"/>
</dbReference>
<name>A0A7I8J0I7_SPIIN</name>
<evidence type="ECO:0000313" key="7">
    <source>
        <dbReference type="EMBL" id="CAA2623792.1"/>
    </source>
</evidence>
<evidence type="ECO:0000256" key="1">
    <source>
        <dbReference type="ARBA" id="ARBA00005507"/>
    </source>
</evidence>
<reference evidence="7 8" key="1">
    <citation type="submission" date="2019-12" db="EMBL/GenBank/DDBJ databases">
        <authorList>
            <person name="Scholz U."/>
            <person name="Mascher M."/>
            <person name="Fiebig A."/>
        </authorList>
    </citation>
    <scope>NUCLEOTIDE SEQUENCE</scope>
</reference>
<comment type="similarity">
    <text evidence="1 4">Belongs to the COBRA family.</text>
</comment>
<dbReference type="Proteomes" id="UP001189122">
    <property type="component" value="Unassembled WGS sequence"/>
</dbReference>
<dbReference type="InterPro" id="IPR006918">
    <property type="entry name" value="COBRA_pln"/>
</dbReference>
<keyword evidence="8" id="KW-1185">Reference proteome</keyword>
<dbReference type="EMBL" id="LR743594">
    <property type="protein sequence ID" value="CAA2623792.1"/>
    <property type="molecule type" value="Genomic_DNA"/>
</dbReference>
<dbReference type="InterPro" id="IPR056900">
    <property type="entry name" value="COB_C"/>
</dbReference>
<keyword evidence="3" id="KW-0325">Glycoprotein</keyword>
<evidence type="ECO:0000256" key="2">
    <source>
        <dbReference type="ARBA" id="ARBA00022729"/>
    </source>
</evidence>
<feature type="domain" description="COBRA C-terminal" evidence="6">
    <location>
        <begin position="239"/>
        <end position="263"/>
    </location>
</feature>
<dbReference type="GO" id="GO:0010215">
    <property type="term" value="P:cellulose microfibril organization"/>
    <property type="evidence" value="ECO:0007669"/>
    <property type="project" value="InterPro"/>
</dbReference>
<dbReference type="PANTHER" id="PTHR31673:SF30">
    <property type="entry name" value="COBRA-LIKE PROTEIN 6"/>
    <property type="match status" value="1"/>
</dbReference>
<evidence type="ECO:0000256" key="4">
    <source>
        <dbReference type="PIRNR" id="PIRNR038122"/>
    </source>
</evidence>
<keyword evidence="2 5" id="KW-0732">Signal</keyword>
<dbReference type="AlphaFoldDB" id="A0A7I8J0I7"/>
<dbReference type="GO" id="GO:0005886">
    <property type="term" value="C:plasma membrane"/>
    <property type="evidence" value="ECO:0007669"/>
    <property type="project" value="TreeGrafter"/>
</dbReference>
<feature type="signal peptide" evidence="5">
    <location>
        <begin position="1"/>
        <end position="42"/>
    </location>
</feature>
<dbReference type="EMBL" id="CACRZD030000007">
    <property type="protein sequence ID" value="CAA6663323.1"/>
    <property type="molecule type" value="Genomic_DNA"/>
</dbReference>
<dbReference type="PIRSF" id="PIRSF038122">
    <property type="entry name" value="COBRA"/>
    <property type="match status" value="1"/>
</dbReference>
<feature type="domain" description="COBRA C-terminal" evidence="6">
    <location>
        <begin position="281"/>
        <end position="416"/>
    </location>
</feature>
<dbReference type="GO" id="GO:0052324">
    <property type="term" value="P:plant-type cell wall cellulose biosynthetic process"/>
    <property type="evidence" value="ECO:0007669"/>
    <property type="project" value="TreeGrafter"/>
</dbReference>
<evidence type="ECO:0000313" key="8">
    <source>
        <dbReference type="Proteomes" id="UP001189122"/>
    </source>
</evidence>
<proteinExistence type="inferred from homology"/>
<gene>
    <name evidence="7" type="ORF">SI7747_07009708</name>
</gene>
<accession>A0A7I8J0I7</accession>
<evidence type="ECO:0000256" key="5">
    <source>
        <dbReference type="SAM" id="SignalP"/>
    </source>
</evidence>
<evidence type="ECO:0000259" key="6">
    <source>
        <dbReference type="Pfam" id="PF25079"/>
    </source>
</evidence>
<dbReference type="Pfam" id="PF25079">
    <property type="entry name" value="COB_C"/>
    <property type="match status" value="2"/>
</dbReference>
<feature type="chain" id="PRO_5029702120" description="COBRA-like protein" evidence="5">
    <location>
        <begin position="43"/>
        <end position="487"/>
    </location>
</feature>
<protein>
    <recommendedName>
        <fullName evidence="4">COBRA-like protein</fullName>
    </recommendedName>
</protein>
<dbReference type="Pfam" id="PF04833">
    <property type="entry name" value="COBRA"/>
    <property type="match status" value="1"/>
</dbReference>
<organism evidence="7">
    <name type="scientific">Spirodela intermedia</name>
    <name type="common">Intermediate duckweed</name>
    <dbReference type="NCBI Taxonomy" id="51605"/>
    <lineage>
        <taxon>Eukaryota</taxon>
        <taxon>Viridiplantae</taxon>
        <taxon>Streptophyta</taxon>
        <taxon>Embryophyta</taxon>
        <taxon>Tracheophyta</taxon>
        <taxon>Spermatophyta</taxon>
        <taxon>Magnoliopsida</taxon>
        <taxon>Liliopsida</taxon>
        <taxon>Araceae</taxon>
        <taxon>Lemnoideae</taxon>
        <taxon>Spirodela</taxon>
    </lineage>
</organism>
<sequence length="487" mass="55289">MALRARGIHSIIGGEGESSKKTARQCSIILLLLLVCPRAVNSYSYDPFDPNGNITIKWDLMQLTDSGYVAMVDINNYQLFRHVERPGWKLKWEWPGDEVIWDIRGAEASEQGNCSKYKGQLPHCCLKWPVVVDLLPGTPYNYQVRNCCKAGVLSSITQGPSSSAASFQIDVGNIRYGKKHEVLRPRNFALGLHGYTCGEAIDSDPTKFLSGDKRRKTQALHTWKVTCSYSQFIASASPSCCVSLSTFYSSTIVECPHCSCGCPDGPSAVKFLQFPNDGDSPPPFVRCTQHMCPIQIHWHVKVSYREYWRVKVTVTNYNLVHNYSEWNLVVNHPNLERLTQVFSFEHEYLRNYGPINDTAMFWGIPYYNDVLLQYGESGNVQTEMLLRKDPAAFTFKAGWTFPRRIMFNGEDCVMPPRTSTPAPQLLLWRRRRHHNQGGSGLSPPPRPPLARCLRNLLSCSQLRDNLRRTAYKCLDFSIMPFNPVTCP</sequence>